<name>A0A1I6TQA8_9GAMM</name>
<reference evidence="3" key="1">
    <citation type="submission" date="2016-10" db="EMBL/GenBank/DDBJ databases">
        <authorList>
            <person name="Varghese N."/>
            <person name="Submissions S."/>
        </authorList>
    </citation>
    <scope>NUCLEOTIDE SEQUENCE [LARGE SCALE GENOMIC DNA]</scope>
    <source>
        <strain evidence="3">ANC 5076</strain>
    </source>
</reference>
<dbReference type="Proteomes" id="UP000182827">
    <property type="component" value="Unassembled WGS sequence"/>
</dbReference>
<evidence type="ECO:0000256" key="1">
    <source>
        <dbReference type="SAM" id="Phobius"/>
    </source>
</evidence>
<sequence length="73" mass="8198">MLKAKIKITAQRTKVQFIGLILFAHILPVLCIPLYFLIIQPNAGVWIIFVLLAVMVAITWGLALLPILLYLIV</sequence>
<protein>
    <submittedName>
        <fullName evidence="2">Uncharacterized protein</fullName>
    </submittedName>
</protein>
<dbReference type="RefSeq" id="WP_074946020.1">
    <property type="nucleotide sequence ID" value="NZ_FOZU01000012.1"/>
</dbReference>
<feature type="transmembrane region" description="Helical" evidence="1">
    <location>
        <begin position="45"/>
        <end position="72"/>
    </location>
</feature>
<dbReference type="EMBL" id="FOZU01000012">
    <property type="protein sequence ID" value="SFS91157.1"/>
    <property type="molecule type" value="Genomic_DNA"/>
</dbReference>
<keyword evidence="3" id="KW-1185">Reference proteome</keyword>
<gene>
    <name evidence="2" type="ORF">SAMN05444586_101211</name>
</gene>
<keyword evidence="1" id="KW-0472">Membrane</keyword>
<accession>A0A1I6TQA8</accession>
<organism evidence="2 3">
    <name type="scientific">Acinetobacter bohemicus</name>
    <dbReference type="NCBI Taxonomy" id="1435036"/>
    <lineage>
        <taxon>Bacteria</taxon>
        <taxon>Pseudomonadati</taxon>
        <taxon>Pseudomonadota</taxon>
        <taxon>Gammaproteobacteria</taxon>
        <taxon>Moraxellales</taxon>
        <taxon>Moraxellaceae</taxon>
        <taxon>Acinetobacter</taxon>
    </lineage>
</organism>
<keyword evidence="1" id="KW-0812">Transmembrane</keyword>
<dbReference type="AlphaFoldDB" id="A0A1I6TQA8"/>
<feature type="transmembrane region" description="Helical" evidence="1">
    <location>
        <begin position="20"/>
        <end position="39"/>
    </location>
</feature>
<evidence type="ECO:0000313" key="3">
    <source>
        <dbReference type="Proteomes" id="UP000182827"/>
    </source>
</evidence>
<keyword evidence="1" id="KW-1133">Transmembrane helix</keyword>
<evidence type="ECO:0000313" key="2">
    <source>
        <dbReference type="EMBL" id="SFS91157.1"/>
    </source>
</evidence>
<proteinExistence type="predicted"/>